<accession>A0A3N0YTF2</accession>
<evidence type="ECO:0000313" key="2">
    <source>
        <dbReference type="Proteomes" id="UP000281406"/>
    </source>
</evidence>
<dbReference type="AlphaFoldDB" id="A0A3N0YTF2"/>
<organism evidence="1 2">
    <name type="scientific">Anabarilius grahami</name>
    <name type="common">Kanglang fish</name>
    <name type="synonym">Barilius grahami</name>
    <dbReference type="NCBI Taxonomy" id="495550"/>
    <lineage>
        <taxon>Eukaryota</taxon>
        <taxon>Metazoa</taxon>
        <taxon>Chordata</taxon>
        <taxon>Craniata</taxon>
        <taxon>Vertebrata</taxon>
        <taxon>Euteleostomi</taxon>
        <taxon>Actinopterygii</taxon>
        <taxon>Neopterygii</taxon>
        <taxon>Teleostei</taxon>
        <taxon>Ostariophysi</taxon>
        <taxon>Cypriniformes</taxon>
        <taxon>Xenocyprididae</taxon>
        <taxon>Xenocypridinae</taxon>
        <taxon>Xenocypridinae incertae sedis</taxon>
        <taxon>Anabarilius</taxon>
    </lineage>
</organism>
<dbReference type="Proteomes" id="UP000281406">
    <property type="component" value="Unassembled WGS sequence"/>
</dbReference>
<evidence type="ECO:0000313" key="1">
    <source>
        <dbReference type="EMBL" id="ROL49477.1"/>
    </source>
</evidence>
<comment type="caution">
    <text evidence="1">The sequence shown here is derived from an EMBL/GenBank/DDBJ whole genome shotgun (WGS) entry which is preliminary data.</text>
</comment>
<name>A0A3N0YTF2_ANAGA</name>
<reference evidence="1 2" key="1">
    <citation type="submission" date="2018-10" db="EMBL/GenBank/DDBJ databases">
        <title>Genome assembly for a Yunnan-Guizhou Plateau 3E fish, Anabarilius grahami (Regan), and its evolutionary and genetic applications.</title>
        <authorList>
            <person name="Jiang W."/>
        </authorList>
    </citation>
    <scope>NUCLEOTIDE SEQUENCE [LARGE SCALE GENOMIC DNA]</scope>
    <source>
        <strain evidence="1">AG-KIZ</strain>
        <tissue evidence="1">Muscle</tissue>
    </source>
</reference>
<dbReference type="EMBL" id="RJVU01026577">
    <property type="protein sequence ID" value="ROL49477.1"/>
    <property type="molecule type" value="Genomic_DNA"/>
</dbReference>
<keyword evidence="2" id="KW-1185">Reference proteome</keyword>
<gene>
    <name evidence="1" type="ORF">DPX16_15803</name>
</gene>
<sequence>MSNSALKHLENSQRCCVFCLCLCGHSSARREAWVLGMAGHLDKLPASLDQQGAFCPGQIRLNGEREGRGLSASHLCLITDSFQHSGTSAGCKTHSAALFRKDQSGMCSPTITTTERTCTNRERVENIEE</sequence>
<protein>
    <submittedName>
        <fullName evidence="1">Uncharacterized protein</fullName>
    </submittedName>
</protein>
<proteinExistence type="predicted"/>